<feature type="disulfide bond" evidence="3">
    <location>
        <begin position="48"/>
        <end position="57"/>
    </location>
</feature>
<dbReference type="CDD" id="cd00055">
    <property type="entry name" value="EGF_Lam"/>
    <property type="match status" value="2"/>
</dbReference>
<dbReference type="PANTHER" id="PTHR10574">
    <property type="entry name" value="NETRIN/LAMININ-RELATED"/>
    <property type="match status" value="1"/>
</dbReference>
<dbReference type="PROSITE" id="PS01248">
    <property type="entry name" value="EGF_LAM_1"/>
    <property type="match status" value="1"/>
</dbReference>
<comment type="caution">
    <text evidence="4">The sequence shown here is derived from an EMBL/GenBank/DDBJ whole genome shotgun (WGS) entry which is preliminary data.</text>
</comment>
<keyword evidence="1 3" id="KW-1015">Disulfide bond</keyword>
<dbReference type="PANTHER" id="PTHR10574:SF274">
    <property type="entry name" value="USHERIN"/>
    <property type="match status" value="1"/>
</dbReference>
<dbReference type="SMART" id="SM00180">
    <property type="entry name" value="EGF_Lam"/>
    <property type="match status" value="2"/>
</dbReference>
<dbReference type="GO" id="GO:0009887">
    <property type="term" value="P:animal organ morphogenesis"/>
    <property type="evidence" value="ECO:0007669"/>
    <property type="project" value="TreeGrafter"/>
</dbReference>
<gene>
    <name evidence="4" type="ORF">PACLA_8A071025</name>
</gene>
<dbReference type="Proteomes" id="UP001152795">
    <property type="component" value="Unassembled WGS sequence"/>
</dbReference>
<evidence type="ECO:0000313" key="5">
    <source>
        <dbReference type="Proteomes" id="UP001152795"/>
    </source>
</evidence>
<sequence length="717" mass="80190">FTRENANAGPFSKCILCSCNDRSSQCDPESGVCIGCDIGSTGDHCENCEFNVIGPYCNVCADGFYGLTQDHKNCKPCDCHLPGTQYGNTSSCNVTTGQCKCNQTLHTGGRRCNVCQENAWNRTESSLNCEECPPCFGMIKVEVDKFRQQILSLKVLLRSLLDMDLLSQSFSFTERLQIIQDRVEEIVLRSEALAAEEDSANQQLERGFSVLETFERSRSQKDTEVNITVNAANRIQQKHRETAAVMENIRNLITQGYNSLNNTMEGFLNEIRTSLMLLDDWMDELEQVNAQSIEKVAEIGLINKTINNHLEAAVTLITKASEDATNALNLFDSLVLWIPTLQANMSDAKEIGRRAYDIARQQYNNASIVFNVTSHLETHMSNNTASIAEEALLLKELAQEVRRNATDVIEAVHKASEEFSNVMNQTKDALKQITILQEHVRTSEQQASEHLAESQKYHTQAVTAIHEAQEIHERARNILDTVEDYGVVAEQAKQQSQKSIQDASELTVFHQLRIDYASNIAQSLHSSYNSSHSLVVLAEKVENHAREENEAITKTFVLSQKLRNYTADEKAATVVSNHNMVLDHIANQVNPIHEKCTSIQRDTQAILANTTTTQVAAEALLGKVNGVSEELDKTTTSYDALPTLNTRPLTAMVSDITRIRGAFQALKLSTSIQRLRQGQNEQQNWLDEYKPRVLKLRQQVAAMQSLIQSLKDIPCGN</sequence>
<evidence type="ECO:0000256" key="2">
    <source>
        <dbReference type="ARBA" id="ARBA00023292"/>
    </source>
</evidence>
<dbReference type="EMBL" id="CACRXK020003065">
    <property type="protein sequence ID" value="CAB3997289.1"/>
    <property type="molecule type" value="Genomic_DNA"/>
</dbReference>
<feature type="disulfide bond" evidence="3">
    <location>
        <begin position="60"/>
        <end position="74"/>
    </location>
</feature>
<evidence type="ECO:0000256" key="1">
    <source>
        <dbReference type="ARBA" id="ARBA00023157"/>
    </source>
</evidence>
<organism evidence="4 5">
    <name type="scientific">Paramuricea clavata</name>
    <name type="common">Red gorgonian</name>
    <name type="synonym">Violescent sea-whip</name>
    <dbReference type="NCBI Taxonomy" id="317549"/>
    <lineage>
        <taxon>Eukaryota</taxon>
        <taxon>Metazoa</taxon>
        <taxon>Cnidaria</taxon>
        <taxon>Anthozoa</taxon>
        <taxon>Octocorallia</taxon>
        <taxon>Malacalcyonacea</taxon>
        <taxon>Plexauridae</taxon>
        <taxon>Paramuricea</taxon>
    </lineage>
</organism>
<dbReference type="OrthoDB" id="19138at2759"/>
<proteinExistence type="predicted"/>
<reference evidence="4" key="1">
    <citation type="submission" date="2020-04" db="EMBL/GenBank/DDBJ databases">
        <authorList>
            <person name="Alioto T."/>
            <person name="Alioto T."/>
            <person name="Gomez Garrido J."/>
        </authorList>
    </citation>
    <scope>NUCLEOTIDE SEQUENCE</scope>
    <source>
        <strain evidence="4">A484AB</strain>
    </source>
</reference>
<evidence type="ECO:0000313" key="4">
    <source>
        <dbReference type="EMBL" id="CAB3997289.1"/>
    </source>
</evidence>
<dbReference type="Pfam" id="PF00053">
    <property type="entry name" value="EGF_laminin"/>
    <property type="match status" value="2"/>
</dbReference>
<accession>A0A6S7H3S1</accession>
<dbReference type="GO" id="GO:0009888">
    <property type="term" value="P:tissue development"/>
    <property type="evidence" value="ECO:0007669"/>
    <property type="project" value="TreeGrafter"/>
</dbReference>
<evidence type="ECO:0000256" key="3">
    <source>
        <dbReference type="PROSITE-ProRule" id="PRU00460"/>
    </source>
</evidence>
<dbReference type="InterPro" id="IPR050440">
    <property type="entry name" value="Laminin/Netrin_ECM"/>
</dbReference>
<dbReference type="Gene3D" id="2.10.25.10">
    <property type="entry name" value="Laminin"/>
    <property type="match status" value="2"/>
</dbReference>
<dbReference type="PROSITE" id="PS50027">
    <property type="entry name" value="EGF_LAM_2"/>
    <property type="match status" value="1"/>
</dbReference>
<name>A0A6S7H3S1_PARCT</name>
<feature type="non-terminal residue" evidence="4">
    <location>
        <position position="717"/>
    </location>
</feature>
<keyword evidence="5" id="KW-1185">Reference proteome</keyword>
<comment type="caution">
    <text evidence="3">Lacks conserved residue(s) required for the propagation of feature annotation.</text>
</comment>
<protein>
    <submittedName>
        <fullName evidence="4">Uncharacterized protein</fullName>
    </submittedName>
</protein>
<keyword evidence="2 3" id="KW-0424">Laminin EGF-like domain</keyword>
<dbReference type="AlphaFoldDB" id="A0A6S7H3S1"/>
<dbReference type="InterPro" id="IPR002049">
    <property type="entry name" value="LE_dom"/>
</dbReference>